<feature type="transmembrane region" description="Helical" evidence="1">
    <location>
        <begin position="20"/>
        <end position="38"/>
    </location>
</feature>
<keyword evidence="1" id="KW-0812">Transmembrane</keyword>
<dbReference type="Pfam" id="PF02254">
    <property type="entry name" value="TrkA_N"/>
    <property type="match status" value="2"/>
</dbReference>
<keyword evidence="1" id="KW-0472">Membrane</keyword>
<reference evidence="4 5" key="1">
    <citation type="submission" date="2020-06" db="EMBL/GenBank/DDBJ databases">
        <title>Haloterrigena sp. nov., an extremely halophilic archaeon isolated from a saline sediment.</title>
        <authorList>
            <person name="Liu B.-B."/>
        </authorList>
    </citation>
    <scope>NUCLEOTIDE SEQUENCE [LARGE SCALE GENOMIC DNA]</scope>
    <source>
        <strain evidence="4 5">SYSU A558-1</strain>
    </source>
</reference>
<dbReference type="InterPro" id="IPR006037">
    <property type="entry name" value="RCK_C"/>
</dbReference>
<keyword evidence="1" id="KW-1133">Transmembrane helix</keyword>
<dbReference type="InterPro" id="IPR003148">
    <property type="entry name" value="RCK_N"/>
</dbReference>
<gene>
    <name evidence="4" type="ORF">HTZ84_16525</name>
</gene>
<feature type="transmembrane region" description="Helical" evidence="1">
    <location>
        <begin position="82"/>
        <end position="106"/>
    </location>
</feature>
<dbReference type="PROSITE" id="PS51201">
    <property type="entry name" value="RCK_N"/>
    <property type="match status" value="2"/>
</dbReference>
<accession>A0ABX2LDU3</accession>
<dbReference type="Gene3D" id="1.10.287.70">
    <property type="match status" value="1"/>
</dbReference>
<dbReference type="InterPro" id="IPR050721">
    <property type="entry name" value="Trk_Ktr_HKT_K-transport"/>
</dbReference>
<evidence type="ECO:0000259" key="3">
    <source>
        <dbReference type="PROSITE" id="PS51202"/>
    </source>
</evidence>
<dbReference type="Gene3D" id="3.30.70.1450">
    <property type="entry name" value="Regulator of K+ conductance, C-terminal domain"/>
    <property type="match status" value="2"/>
</dbReference>
<protein>
    <submittedName>
        <fullName evidence="4">TrkA family potassium uptake protein</fullName>
    </submittedName>
</protein>
<dbReference type="Gene3D" id="3.40.50.720">
    <property type="entry name" value="NAD(P)-binding Rossmann-like Domain"/>
    <property type="match status" value="2"/>
</dbReference>
<dbReference type="PANTHER" id="PTHR43833:SF9">
    <property type="entry name" value="POTASSIUM CHANNEL PROTEIN YUGO-RELATED"/>
    <property type="match status" value="1"/>
</dbReference>
<dbReference type="EMBL" id="JABUQZ010000001">
    <property type="protein sequence ID" value="NUC73886.1"/>
    <property type="molecule type" value="Genomic_DNA"/>
</dbReference>
<organism evidence="4 5">
    <name type="scientific">Haloterrigena gelatinilytica</name>
    <dbReference type="NCBI Taxonomy" id="2741724"/>
    <lineage>
        <taxon>Archaea</taxon>
        <taxon>Methanobacteriati</taxon>
        <taxon>Methanobacteriota</taxon>
        <taxon>Stenosarchaea group</taxon>
        <taxon>Halobacteria</taxon>
        <taxon>Halobacteriales</taxon>
        <taxon>Natrialbaceae</taxon>
        <taxon>Haloterrigena</taxon>
    </lineage>
</organism>
<dbReference type="SUPFAM" id="SSF51735">
    <property type="entry name" value="NAD(P)-binding Rossmann-fold domains"/>
    <property type="match status" value="2"/>
</dbReference>
<dbReference type="SUPFAM" id="SSF116726">
    <property type="entry name" value="TrkA C-terminal domain-like"/>
    <property type="match status" value="2"/>
</dbReference>
<feature type="domain" description="RCK N-terminal" evidence="2">
    <location>
        <begin position="346"/>
        <end position="453"/>
    </location>
</feature>
<evidence type="ECO:0000259" key="2">
    <source>
        <dbReference type="PROSITE" id="PS51201"/>
    </source>
</evidence>
<proteinExistence type="predicted"/>
<dbReference type="InterPro" id="IPR036291">
    <property type="entry name" value="NAD(P)-bd_dom_sf"/>
</dbReference>
<dbReference type="RefSeq" id="WP_174682610.1">
    <property type="nucleotide sequence ID" value="NZ_JABUQZ010000001.1"/>
</dbReference>
<dbReference type="InterPro" id="IPR036721">
    <property type="entry name" value="RCK_C_sf"/>
</dbReference>
<dbReference type="SUPFAM" id="SSF81324">
    <property type="entry name" value="Voltage-gated potassium channels"/>
    <property type="match status" value="1"/>
</dbReference>
<feature type="domain" description="RCK N-terminal" evidence="2">
    <location>
        <begin position="121"/>
        <end position="237"/>
    </location>
</feature>
<keyword evidence="5" id="KW-1185">Reference proteome</keyword>
<evidence type="ECO:0000313" key="5">
    <source>
        <dbReference type="Proteomes" id="UP001016761"/>
    </source>
</evidence>
<name>A0ABX2LDU3_9EURY</name>
<dbReference type="PANTHER" id="PTHR43833">
    <property type="entry name" value="POTASSIUM CHANNEL PROTEIN 2-RELATED-RELATED"/>
    <property type="match status" value="1"/>
</dbReference>
<sequence>MRDFRDVRSVSDLTRRQRLLIYYVLGLGGVILFFTIAYNTGMRTLEGEDHSIFRSFQTVVETMTTTGYGADSPWATPWMNGLVVLMQLSGIGIAFFTLRVLVIPLFKRTPVSLADRLTPKDDHVVIGEYRRDSEVLLEELEGVGIEYVLIDSDREEAERLSDAGYQVIHGDPEDADALERASVRDASLLITDAGDRNASVALTALDLNEDLRVVSLTESARRTDALERIGVDRPVSPPVLIGERLARKAATSVTISEDTSFGENIEIRELLVRRESPLHGIEIRDSQFADHPELTLVAGWFDGGLRLPPSPTDRLAPNTVLVVAGPGDVLDDLRGELSGVRSTREHTNVVVAGAGEGGNAVVDTLSDDVSITAIDREDREGVDIVGDIGEPETLEAAGLDEATALIVTVDDDATALLAIALARSLTDDLEILARVSDDGNVATAFGAGADYVLSIQQTTARLLAREVHGEDVVSPIGQLRLVRTDAAPFAGRTLEAANEEAADEWVIVGVERDGAFRTDATTPIEAADTVVVAGTDETIRTFEREIA</sequence>
<dbReference type="Proteomes" id="UP001016761">
    <property type="component" value="Unassembled WGS sequence"/>
</dbReference>
<comment type="caution">
    <text evidence="4">The sequence shown here is derived from an EMBL/GenBank/DDBJ whole genome shotgun (WGS) entry which is preliminary data.</text>
</comment>
<evidence type="ECO:0000256" key="1">
    <source>
        <dbReference type="SAM" id="Phobius"/>
    </source>
</evidence>
<feature type="domain" description="RCK C-terminal" evidence="3">
    <location>
        <begin position="254"/>
        <end position="339"/>
    </location>
</feature>
<dbReference type="PROSITE" id="PS51202">
    <property type="entry name" value="RCK_C"/>
    <property type="match status" value="1"/>
</dbReference>
<dbReference type="Pfam" id="PF02080">
    <property type="entry name" value="TrkA_C"/>
    <property type="match status" value="1"/>
</dbReference>
<evidence type="ECO:0000313" key="4">
    <source>
        <dbReference type="EMBL" id="NUC73886.1"/>
    </source>
</evidence>